<evidence type="ECO:0000256" key="5">
    <source>
        <dbReference type="ARBA" id="ARBA00022964"/>
    </source>
</evidence>
<feature type="binding site" evidence="9">
    <location>
        <position position="105"/>
    </location>
    <ligand>
        <name>Fe(2+)</name>
        <dbReference type="ChEBI" id="CHEBI:29033"/>
    </ligand>
</feature>
<protein>
    <recommendedName>
        <fullName evidence="9">Acireductone dioxygenase</fullName>
    </recommendedName>
    <alternativeName>
        <fullName evidence="9">1,2-dihydroxy-3-keto-5-methylthiopentene dioxygenase</fullName>
        <shortName evidence="9">DHK-MTPene dioxygenase</shortName>
    </alternativeName>
    <alternativeName>
        <fullName evidence="9">Acireductone dioxygenase (Fe(2+)-requiring)</fullName>
        <shortName evidence="9">ARD'</shortName>
        <shortName evidence="9">Fe-ARD</shortName>
        <ecNumber evidence="9">1.13.11.54</ecNumber>
    </alternativeName>
    <alternativeName>
        <fullName evidence="9">Acireductone dioxygenase (Ni(2+)-requiring)</fullName>
        <shortName evidence="9">ARD</shortName>
        <shortName evidence="9">Ni-ARD</shortName>
        <ecNumber evidence="9">1.13.11.53</ecNumber>
    </alternativeName>
</protein>
<feature type="site" description="May play a role in transmitting local conformational changes" evidence="9">
    <location>
        <position position="108"/>
    </location>
</feature>
<dbReference type="InterPro" id="IPR011051">
    <property type="entry name" value="RmlC_Cupin_sf"/>
</dbReference>
<evidence type="ECO:0000256" key="2">
    <source>
        <dbReference type="ARBA" id="ARBA00022596"/>
    </source>
</evidence>
<dbReference type="CDD" id="cd02232">
    <property type="entry name" value="cupin_ARD"/>
    <property type="match status" value="1"/>
</dbReference>
<dbReference type="InterPro" id="IPR014710">
    <property type="entry name" value="RmlC-like_jellyroll"/>
</dbReference>
<dbReference type="PANTHER" id="PTHR23418:SF0">
    <property type="entry name" value="ACIREDUCTONE DIOXYGENASE"/>
    <property type="match status" value="1"/>
</dbReference>
<keyword evidence="2 9" id="KW-0533">Nickel</keyword>
<feature type="binding site" evidence="9">
    <location>
        <position position="105"/>
    </location>
    <ligand>
        <name>Ni(2+)</name>
        <dbReference type="ChEBI" id="CHEBI:49786"/>
    </ligand>
</feature>
<evidence type="ECO:0000256" key="6">
    <source>
        <dbReference type="ARBA" id="ARBA00023002"/>
    </source>
</evidence>
<feature type="site" description="May play a role in metal incorporation in vivo" evidence="9">
    <location>
        <position position="102"/>
    </location>
</feature>
<proteinExistence type="inferred from homology"/>
<dbReference type="EC" id="1.13.11.54" evidence="9"/>
<comment type="similarity">
    <text evidence="9">Belongs to the acireductone dioxygenase (ARD) family.</text>
</comment>
<dbReference type="SUPFAM" id="SSF51182">
    <property type="entry name" value="RmlC-like cupins"/>
    <property type="match status" value="1"/>
</dbReference>
<accession>A0ABT0XD03</accession>
<comment type="function">
    <text evidence="9">Catalyzes 2 different reactions between oxygene and the acireductone 1,2-dihydroxy-3-keto-5-methylthiopentene (DHK-MTPene) depending upon the metal bound in the active site. Fe-containing acireductone dioxygenase (Fe-ARD) produces formate and 2-keto-4-methylthiobutyrate (KMTB), the alpha-ketoacid precursor of methionine in the methionine recycle pathway. Ni-containing acireductone dioxygenase (Ni-ARD) produces methylthiopropionate, carbon monoxide and formate, and does not lie on the methionine recycle pathway.</text>
</comment>
<dbReference type="HAMAP" id="MF_01682">
    <property type="entry name" value="Salvage_MtnD"/>
    <property type="match status" value="1"/>
</dbReference>
<gene>
    <name evidence="9" type="primary">mtnD</name>
    <name evidence="10" type="ORF">M1E25_19985</name>
</gene>
<comment type="caution">
    <text evidence="10">The sequence shown here is derived from an EMBL/GenBank/DDBJ whole genome shotgun (WGS) entry which is preliminary data.</text>
</comment>
<sequence>MTLLQIMPDEAPQEVTLRTDDAEVIQGELSNIGVRYERWAADHPLPADLADSEITDAYSSHIDRICAEEGYRLVDVARMTPAPEDPNWPALARKAREKFLEEHFHTEDEVRFFVEGTGCFYLHVNGKVYAMVCTSGDLLSVPSRTVHWFDMGSEPHFTAIRFFQEEDGWVGQFLPHSIASRFPTLDELRSA</sequence>
<feature type="binding site" evidence="9">
    <location>
        <position position="109"/>
    </location>
    <ligand>
        <name>Ni(2+)</name>
        <dbReference type="ChEBI" id="CHEBI:49786"/>
    </ligand>
</feature>
<feature type="binding site" evidence="9">
    <location>
        <position position="147"/>
    </location>
    <ligand>
        <name>Fe(2+)</name>
        <dbReference type="ChEBI" id="CHEBI:29033"/>
    </ligand>
</feature>
<evidence type="ECO:0000256" key="3">
    <source>
        <dbReference type="ARBA" id="ARBA00022605"/>
    </source>
</evidence>
<reference evidence="10" key="1">
    <citation type="journal article" date="2023" name="Int. J. Syst. Evol. Microbiol.">
        <title>Streptomyces meridianus sp. nov. isolated from brackish water of the Tagus estuary in Alcochete, Portugal.</title>
        <authorList>
            <person name="Santos J.D.N."/>
            <person name="Klimek D."/>
            <person name="Calusinska M."/>
            <person name="Lobo Da Cunha A."/>
            <person name="Catita J."/>
            <person name="Goncalves H."/>
            <person name="Gonzalez I."/>
            <person name="Reyes F."/>
            <person name="Lage O.M."/>
        </authorList>
    </citation>
    <scope>NUCLEOTIDE SEQUENCE</scope>
    <source>
        <strain evidence="10">MTZ3.1</strain>
    </source>
</reference>
<comment type="subunit">
    <text evidence="9">Monomer.</text>
</comment>
<feature type="site" description="Important to generate the dianion" evidence="9">
    <location>
        <position position="111"/>
    </location>
</feature>
<comment type="pathway">
    <text evidence="9">Amino-acid biosynthesis; L-methionine biosynthesis via salvage pathway; L-methionine from S-methyl-5-thio-alpha-D-ribose 1-phosphate: step 5/6.</text>
</comment>
<dbReference type="PANTHER" id="PTHR23418">
    <property type="entry name" value="ACIREDUCTONE DIOXYGENASE"/>
    <property type="match status" value="1"/>
</dbReference>
<dbReference type="Pfam" id="PF03079">
    <property type="entry name" value="ARD"/>
    <property type="match status" value="1"/>
</dbReference>
<evidence type="ECO:0000256" key="9">
    <source>
        <dbReference type="HAMAP-Rule" id="MF_01682"/>
    </source>
</evidence>
<dbReference type="RefSeq" id="WP_251417596.1">
    <property type="nucleotide sequence ID" value="NZ_JAMQGM010000044.1"/>
</dbReference>
<comment type="catalytic activity">
    <reaction evidence="1 9">
        <text>1,2-dihydroxy-5-(methylsulfanyl)pent-1-en-3-one + O2 = 4-methylsulfanyl-2-oxobutanoate + formate + 2 H(+)</text>
        <dbReference type="Rhea" id="RHEA:24504"/>
        <dbReference type="ChEBI" id="CHEBI:15378"/>
        <dbReference type="ChEBI" id="CHEBI:15379"/>
        <dbReference type="ChEBI" id="CHEBI:15740"/>
        <dbReference type="ChEBI" id="CHEBI:16723"/>
        <dbReference type="ChEBI" id="CHEBI:49252"/>
        <dbReference type="EC" id="1.13.11.54"/>
    </reaction>
</comment>
<evidence type="ECO:0000256" key="1">
    <source>
        <dbReference type="ARBA" id="ARBA00000428"/>
    </source>
</evidence>
<keyword evidence="6 9" id="KW-0560">Oxidoreductase</keyword>
<comment type="catalytic activity">
    <reaction evidence="9">
        <text>1,2-dihydroxy-5-(methylsulfanyl)pent-1-en-3-one + O2 = 3-(methylsulfanyl)propanoate + CO + formate + 2 H(+)</text>
        <dbReference type="Rhea" id="RHEA:14161"/>
        <dbReference type="ChEBI" id="CHEBI:15378"/>
        <dbReference type="ChEBI" id="CHEBI:15379"/>
        <dbReference type="ChEBI" id="CHEBI:15740"/>
        <dbReference type="ChEBI" id="CHEBI:17245"/>
        <dbReference type="ChEBI" id="CHEBI:49016"/>
        <dbReference type="ChEBI" id="CHEBI:49252"/>
        <dbReference type="EC" id="1.13.11.53"/>
    </reaction>
</comment>
<organism evidence="10 11">
    <name type="scientific">Streptomyces meridianus</name>
    <dbReference type="NCBI Taxonomy" id="2938945"/>
    <lineage>
        <taxon>Bacteria</taxon>
        <taxon>Bacillati</taxon>
        <taxon>Actinomycetota</taxon>
        <taxon>Actinomycetes</taxon>
        <taxon>Kitasatosporales</taxon>
        <taxon>Streptomycetaceae</taxon>
        <taxon>Streptomyces</taxon>
    </lineage>
</organism>
<feature type="binding site" evidence="9">
    <location>
        <position position="103"/>
    </location>
    <ligand>
        <name>Fe(2+)</name>
        <dbReference type="ChEBI" id="CHEBI:29033"/>
    </ligand>
</feature>
<evidence type="ECO:0000256" key="7">
    <source>
        <dbReference type="ARBA" id="ARBA00023004"/>
    </source>
</evidence>
<name>A0ABT0XD03_9ACTN</name>
<evidence type="ECO:0000256" key="4">
    <source>
        <dbReference type="ARBA" id="ARBA00022723"/>
    </source>
</evidence>
<comment type="cofactor">
    <cofactor evidence="9">
        <name>Ni(2+)</name>
        <dbReference type="ChEBI" id="CHEBI:49786"/>
    </cofactor>
    <text evidence="9">Binds 1 nickel ion per monomer.</text>
</comment>
<feature type="binding site" evidence="9">
    <location>
        <position position="103"/>
    </location>
    <ligand>
        <name>Ni(2+)</name>
        <dbReference type="ChEBI" id="CHEBI:49786"/>
    </ligand>
</feature>
<keyword evidence="11" id="KW-1185">Reference proteome</keyword>
<dbReference type="Gene3D" id="2.60.120.10">
    <property type="entry name" value="Jelly Rolls"/>
    <property type="match status" value="1"/>
</dbReference>
<keyword evidence="7 9" id="KW-0408">Iron</keyword>
<feature type="binding site" evidence="9">
    <location>
        <position position="109"/>
    </location>
    <ligand>
        <name>Fe(2+)</name>
        <dbReference type="ChEBI" id="CHEBI:29033"/>
    </ligand>
</feature>
<keyword evidence="4 9" id="KW-0479">Metal-binding</keyword>
<feature type="binding site" evidence="9">
    <location>
        <position position="147"/>
    </location>
    <ligand>
        <name>Ni(2+)</name>
        <dbReference type="ChEBI" id="CHEBI:49786"/>
    </ligand>
</feature>
<dbReference type="InterPro" id="IPR023956">
    <property type="entry name" value="ARD_bac"/>
</dbReference>
<dbReference type="Proteomes" id="UP001167160">
    <property type="component" value="Unassembled WGS sequence"/>
</dbReference>
<keyword evidence="3 9" id="KW-0028">Amino-acid biosynthesis</keyword>
<dbReference type="InterPro" id="IPR004313">
    <property type="entry name" value="ARD"/>
</dbReference>
<dbReference type="EC" id="1.13.11.53" evidence="9"/>
<evidence type="ECO:0000313" key="10">
    <source>
        <dbReference type="EMBL" id="MCM2579602.1"/>
    </source>
</evidence>
<evidence type="ECO:0000313" key="11">
    <source>
        <dbReference type="Proteomes" id="UP001167160"/>
    </source>
</evidence>
<dbReference type="EMBL" id="JAMQGM010000044">
    <property type="protein sequence ID" value="MCM2579602.1"/>
    <property type="molecule type" value="Genomic_DNA"/>
</dbReference>
<comment type="cofactor">
    <cofactor evidence="9">
        <name>Fe(2+)</name>
        <dbReference type="ChEBI" id="CHEBI:29033"/>
    </cofactor>
    <text evidence="9">Binds 1 Fe(2+) cation per monomer.</text>
</comment>
<keyword evidence="5 9" id="KW-0223">Dioxygenase</keyword>
<keyword evidence="8 9" id="KW-0486">Methionine biosynthesis</keyword>
<evidence type="ECO:0000256" key="8">
    <source>
        <dbReference type="ARBA" id="ARBA00023167"/>
    </source>
</evidence>